<keyword evidence="2" id="KW-1185">Reference proteome</keyword>
<name>A0ABV3S6V4_9GAMM</name>
<organism evidence="1 2">
    <name type="scientific">Spiribacter onubensis</name>
    <dbReference type="NCBI Taxonomy" id="3122420"/>
    <lineage>
        <taxon>Bacteria</taxon>
        <taxon>Pseudomonadati</taxon>
        <taxon>Pseudomonadota</taxon>
        <taxon>Gammaproteobacteria</taxon>
        <taxon>Chromatiales</taxon>
        <taxon>Ectothiorhodospiraceae</taxon>
        <taxon>Spiribacter</taxon>
    </lineage>
</organism>
<protein>
    <submittedName>
        <fullName evidence="1">Uncharacterized protein</fullName>
    </submittedName>
</protein>
<evidence type="ECO:0000313" key="2">
    <source>
        <dbReference type="Proteomes" id="UP001556653"/>
    </source>
</evidence>
<dbReference type="Proteomes" id="UP001556653">
    <property type="component" value="Unassembled WGS sequence"/>
</dbReference>
<evidence type="ECO:0000313" key="1">
    <source>
        <dbReference type="EMBL" id="MEX0385859.1"/>
    </source>
</evidence>
<reference evidence="1 2" key="1">
    <citation type="submission" date="2024-02" db="EMBL/GenBank/DDBJ databases">
        <title>New especies of Spiribacter isolated from saline water.</title>
        <authorList>
            <person name="Leon M.J."/>
            <person name="De La Haba R."/>
            <person name="Sanchez-Porro C."/>
            <person name="Ventosa A."/>
        </authorList>
    </citation>
    <scope>NUCLEOTIDE SEQUENCE [LARGE SCALE GENOMIC DNA]</scope>
    <source>
        <strain evidence="2">ag22IC4-227</strain>
    </source>
</reference>
<dbReference type="RefSeq" id="WP_367966342.1">
    <property type="nucleotide sequence ID" value="NZ_JBAKFJ010000001.1"/>
</dbReference>
<sequence length="79" mass="9285">MSYCEEIISTDKAHPIYVTGASYEEWLVDSLTVEQFAYWAGVELDDVTVVWRDDYTMEFHVPHPMFPQRESFVEGDVIY</sequence>
<comment type="caution">
    <text evidence="1">The sequence shown here is derived from an EMBL/GenBank/DDBJ whole genome shotgun (WGS) entry which is preliminary data.</text>
</comment>
<gene>
    <name evidence="1" type="ORF">V6X64_02475</name>
</gene>
<proteinExistence type="predicted"/>
<dbReference type="EMBL" id="JBAKFJ010000001">
    <property type="protein sequence ID" value="MEX0385859.1"/>
    <property type="molecule type" value="Genomic_DNA"/>
</dbReference>
<accession>A0ABV3S6V4</accession>